<dbReference type="SUPFAM" id="SSF53474">
    <property type="entry name" value="alpha/beta-Hydrolases"/>
    <property type="match status" value="1"/>
</dbReference>
<comment type="cofactor">
    <cofactor evidence="1">
        <name>Ca(2+)</name>
        <dbReference type="ChEBI" id="CHEBI:29108"/>
    </cofactor>
</comment>
<dbReference type="GO" id="GO:0019369">
    <property type="term" value="P:arachidonate metabolic process"/>
    <property type="evidence" value="ECO:0007669"/>
    <property type="project" value="TreeGrafter"/>
</dbReference>
<evidence type="ECO:0000256" key="1">
    <source>
        <dbReference type="ARBA" id="ARBA00001913"/>
    </source>
</evidence>
<dbReference type="OrthoDB" id="438440at2759"/>
<sequence length="1153" mass="125652">MSGFYLTLNTIQTGFHAAEESVRLFDSILGSTESSRALSSIITLVRTEFSRDDPRFRPTSLLSEQEEGVEQQQRHSGTLGSLAALTKAMTAFACLQMATHRRTLRELKQRVVYDCTVVIDSQSEETSDASPAADDDFGRTPTRSPPKACFTSPFLEPTPDFAGKYAAPPLPPRHRIPSSAHLAGEIEDLASVALDDLRITQSHRRTSSVTSMTALTSDYEDRIFTDIRSEFESQVASSRTQTSRDSTAASSPTWSRRTSVAFDLAGLGFTALQDKDRRERRTEENATFPAVNETSEPGSAPHVVSELARLDHAPSATQSDDHRSVGVEDLRSGERMTADRRGEAVMDLARSRSAQEKLPPEVQTLLALLEQQPAPLASANYESSHRDADVAATVPFERSGTHVVRTRSGRFSYEVRVEESVSTTTTTVSAFDGADTSRVVSCTARSRSALPRDHVLYETRQNHADPSPEESLLSSVDDPDWVEIPARKRRAPSSDSSGTISITSQHTPRADRDSRPSSGLRRGQQRLQVALSSVTKTLTHDRRYMKGPSSRVAEERDTTLQPARPRTAGAPMQTTRSPLDPIDGEGTSKDAAEALTGVGASRSEQQAVDSVREIGVPTRSTNAADGAPPATYAHHARGPRHSTSQQTLRSRLTTTCHEASLPSGVPEPGCSNFPRRHLVENMQHFARYSSAAYGQSFLRIFGIARHEFKFPHTEIHANNHAFAHHVGIHVEDILLSSFTDPSPTFASEDISQIVNYGESVCDDHRRSEIGLRASPNTVSVDHSIKAVVLACRGSLGLADILTDLTCSYEPIPVPHAEPRGLYYVHSGMFCASTSLQRGVVHDVIAEALAKYPEYGLVLCGHSLGGGVASLLSILWSQPTPAFRRELDMPQGCDSAYPPLQTLFVTSRASGLPAGRPISCYTYGVPCVASPDLVAYCRGLVISTVHNYDIVPTLSLGVLRDLKSMATGFYAEQGICEAIVGRVIGTYRSRATAAATPTGTNGRPESSPSTPTDPPKEAQLVLLSSKELTSGRGDNKALAPAYQDPDHVGKDIISTDVELSNWLWSLRTTLRAGSDNEKLYPPGNIYVVENYGVFVEENDTSRAGRRREGRRVLLRAIDDVERRFSEPVFSRTMLSDHSPASYEINCDLLAAAVI</sequence>
<keyword evidence="11" id="KW-0443">Lipid metabolism</keyword>
<feature type="region of interest" description="Disordered" evidence="15">
    <location>
        <begin position="460"/>
        <end position="479"/>
    </location>
</feature>
<evidence type="ECO:0000256" key="3">
    <source>
        <dbReference type="ARBA" id="ARBA00022475"/>
    </source>
</evidence>
<dbReference type="Proteomes" id="UP000237144">
    <property type="component" value="Unassembled WGS sequence"/>
</dbReference>
<evidence type="ECO:0000256" key="7">
    <source>
        <dbReference type="ARBA" id="ARBA00022801"/>
    </source>
</evidence>
<accession>A0A2S5B0Y0</accession>
<keyword evidence="7" id="KW-0378">Hydrolase</keyword>
<evidence type="ECO:0000313" key="18">
    <source>
        <dbReference type="Proteomes" id="UP000237144"/>
    </source>
</evidence>
<evidence type="ECO:0000256" key="11">
    <source>
        <dbReference type="ARBA" id="ARBA00023098"/>
    </source>
</evidence>
<protein>
    <recommendedName>
        <fullName evidence="14">sn-1-specific diacylglycerol lipase</fullName>
        <ecNumber evidence="14">3.1.1.116</ecNumber>
    </recommendedName>
</protein>
<dbReference type="PANTHER" id="PTHR45792">
    <property type="entry name" value="DIACYLGLYCEROL LIPASE HOMOLOG-RELATED"/>
    <property type="match status" value="1"/>
</dbReference>
<feature type="compositionally biased region" description="Low complexity" evidence="15">
    <location>
        <begin position="493"/>
        <end position="504"/>
    </location>
</feature>
<keyword evidence="6" id="KW-0479">Metal-binding</keyword>
<feature type="region of interest" description="Disordered" evidence="15">
    <location>
        <begin position="992"/>
        <end position="1015"/>
    </location>
</feature>
<feature type="compositionally biased region" description="Polar residues" evidence="15">
    <location>
        <begin position="641"/>
        <end position="652"/>
    </location>
</feature>
<keyword evidence="8" id="KW-0106">Calcium</keyword>
<evidence type="ECO:0000256" key="4">
    <source>
        <dbReference type="ARBA" id="ARBA00022553"/>
    </source>
</evidence>
<feature type="compositionally biased region" description="Low complexity" evidence="15">
    <location>
        <begin position="992"/>
        <end position="1009"/>
    </location>
</feature>
<evidence type="ECO:0000256" key="12">
    <source>
        <dbReference type="ARBA" id="ARBA00023136"/>
    </source>
</evidence>
<comment type="catalytic activity">
    <reaction evidence="13">
        <text>a 1,2-diacyl-sn-glycerol + H2O = a 2-acylglycerol + a fatty acid + H(+)</text>
        <dbReference type="Rhea" id="RHEA:33275"/>
        <dbReference type="ChEBI" id="CHEBI:15377"/>
        <dbReference type="ChEBI" id="CHEBI:15378"/>
        <dbReference type="ChEBI" id="CHEBI:17389"/>
        <dbReference type="ChEBI" id="CHEBI:17815"/>
        <dbReference type="ChEBI" id="CHEBI:28868"/>
        <dbReference type="EC" id="3.1.1.116"/>
    </reaction>
    <physiologicalReaction direction="left-to-right" evidence="13">
        <dbReference type="Rhea" id="RHEA:33276"/>
    </physiologicalReaction>
</comment>
<comment type="subcellular location">
    <subcellularLocation>
        <location evidence="2">Cell membrane</location>
        <topology evidence="2">Multi-pass membrane protein</topology>
    </subcellularLocation>
</comment>
<evidence type="ECO:0000256" key="14">
    <source>
        <dbReference type="ARBA" id="ARBA00026104"/>
    </source>
</evidence>
<dbReference type="InterPro" id="IPR029058">
    <property type="entry name" value="AB_hydrolase_fold"/>
</dbReference>
<dbReference type="GO" id="GO:0046872">
    <property type="term" value="F:metal ion binding"/>
    <property type="evidence" value="ECO:0007669"/>
    <property type="project" value="UniProtKB-KW"/>
</dbReference>
<dbReference type="AlphaFoldDB" id="A0A2S5B0Y0"/>
<dbReference type="PANTHER" id="PTHR45792:SF7">
    <property type="entry name" value="PUTATIVE (AFU_ORTHOLOGUE AFUA_6G02710)-RELATED"/>
    <property type="match status" value="1"/>
</dbReference>
<organism evidence="17 18">
    <name type="scientific">Rhodotorula taiwanensis</name>
    <dbReference type="NCBI Taxonomy" id="741276"/>
    <lineage>
        <taxon>Eukaryota</taxon>
        <taxon>Fungi</taxon>
        <taxon>Dikarya</taxon>
        <taxon>Basidiomycota</taxon>
        <taxon>Pucciniomycotina</taxon>
        <taxon>Microbotryomycetes</taxon>
        <taxon>Sporidiobolales</taxon>
        <taxon>Sporidiobolaceae</taxon>
        <taxon>Rhodotorula</taxon>
    </lineage>
</organism>
<dbReference type="GO" id="GO:0046340">
    <property type="term" value="P:diacylglycerol catabolic process"/>
    <property type="evidence" value="ECO:0007669"/>
    <property type="project" value="TreeGrafter"/>
</dbReference>
<feature type="region of interest" description="Disordered" evidence="15">
    <location>
        <begin position="274"/>
        <end position="333"/>
    </location>
</feature>
<feature type="region of interest" description="Disordered" evidence="15">
    <location>
        <begin position="487"/>
        <end position="652"/>
    </location>
</feature>
<dbReference type="InterPro" id="IPR002921">
    <property type="entry name" value="Fungal_lipase-type"/>
</dbReference>
<evidence type="ECO:0000256" key="10">
    <source>
        <dbReference type="ARBA" id="ARBA00022989"/>
    </source>
</evidence>
<evidence type="ECO:0000256" key="6">
    <source>
        <dbReference type="ARBA" id="ARBA00022723"/>
    </source>
</evidence>
<feature type="region of interest" description="Disordered" evidence="15">
    <location>
        <begin position="123"/>
        <end position="147"/>
    </location>
</feature>
<evidence type="ECO:0000259" key="16">
    <source>
        <dbReference type="Pfam" id="PF01764"/>
    </source>
</evidence>
<keyword evidence="12" id="KW-0472">Membrane</keyword>
<dbReference type="Gene3D" id="3.40.50.1820">
    <property type="entry name" value="alpha/beta hydrolase"/>
    <property type="match status" value="1"/>
</dbReference>
<evidence type="ECO:0000256" key="15">
    <source>
        <dbReference type="SAM" id="MobiDB-lite"/>
    </source>
</evidence>
<dbReference type="CDD" id="cd00519">
    <property type="entry name" value="Lipase_3"/>
    <property type="match status" value="1"/>
</dbReference>
<keyword evidence="18" id="KW-1185">Reference proteome</keyword>
<name>A0A2S5B0Y0_9BASI</name>
<gene>
    <name evidence="17" type="ORF">BMF94_6591</name>
</gene>
<feature type="compositionally biased region" description="Basic and acidic residues" evidence="15">
    <location>
        <begin position="319"/>
        <end position="333"/>
    </location>
</feature>
<evidence type="ECO:0000256" key="2">
    <source>
        <dbReference type="ARBA" id="ARBA00004651"/>
    </source>
</evidence>
<dbReference type="EC" id="3.1.1.116" evidence="14"/>
<keyword evidence="10" id="KW-1133">Transmembrane helix</keyword>
<dbReference type="GO" id="GO:0016298">
    <property type="term" value="F:lipase activity"/>
    <property type="evidence" value="ECO:0007669"/>
    <property type="project" value="TreeGrafter"/>
</dbReference>
<reference evidence="17 18" key="1">
    <citation type="journal article" date="2018" name="Front. Microbiol.">
        <title>Prospects for Fungal Bioremediation of Acidic Radioactive Waste Sites: Characterization and Genome Sequence of Rhodotorula taiwanensis MD1149.</title>
        <authorList>
            <person name="Tkavc R."/>
            <person name="Matrosova V.Y."/>
            <person name="Grichenko O.E."/>
            <person name="Gostincar C."/>
            <person name="Volpe R.P."/>
            <person name="Klimenkova P."/>
            <person name="Gaidamakova E.K."/>
            <person name="Zhou C.E."/>
            <person name="Stewart B.J."/>
            <person name="Lyman M.G."/>
            <person name="Malfatti S.A."/>
            <person name="Rubinfeld B."/>
            <person name="Courtot M."/>
            <person name="Singh J."/>
            <person name="Dalgard C.L."/>
            <person name="Hamilton T."/>
            <person name="Frey K.G."/>
            <person name="Gunde-Cimerman N."/>
            <person name="Dugan L."/>
            <person name="Daly M.J."/>
        </authorList>
    </citation>
    <scope>NUCLEOTIDE SEQUENCE [LARGE SCALE GENOMIC DNA]</scope>
    <source>
        <strain evidence="17 18">MD1149</strain>
    </source>
</reference>
<feature type="compositionally biased region" description="Polar residues" evidence="15">
    <location>
        <begin position="525"/>
        <end position="537"/>
    </location>
</feature>
<feature type="region of interest" description="Disordered" evidence="15">
    <location>
        <begin position="234"/>
        <end position="255"/>
    </location>
</feature>
<keyword evidence="9" id="KW-0442">Lipid degradation</keyword>
<dbReference type="GO" id="GO:0005886">
    <property type="term" value="C:plasma membrane"/>
    <property type="evidence" value="ECO:0007669"/>
    <property type="project" value="UniProtKB-SubCell"/>
</dbReference>
<comment type="caution">
    <text evidence="17">The sequence shown here is derived from an EMBL/GenBank/DDBJ whole genome shotgun (WGS) entry which is preliminary data.</text>
</comment>
<evidence type="ECO:0000256" key="13">
    <source>
        <dbReference type="ARBA" id="ARBA00024531"/>
    </source>
</evidence>
<evidence type="ECO:0000256" key="5">
    <source>
        <dbReference type="ARBA" id="ARBA00022692"/>
    </source>
</evidence>
<evidence type="ECO:0000256" key="9">
    <source>
        <dbReference type="ARBA" id="ARBA00022963"/>
    </source>
</evidence>
<keyword evidence="5" id="KW-0812">Transmembrane</keyword>
<dbReference type="EMBL" id="PJQD01000118">
    <property type="protein sequence ID" value="POY70416.1"/>
    <property type="molecule type" value="Genomic_DNA"/>
</dbReference>
<dbReference type="InterPro" id="IPR052214">
    <property type="entry name" value="DAG_Lipase-Related"/>
</dbReference>
<proteinExistence type="predicted"/>
<keyword evidence="4" id="KW-0597">Phosphoprotein</keyword>
<evidence type="ECO:0000256" key="8">
    <source>
        <dbReference type="ARBA" id="ARBA00022837"/>
    </source>
</evidence>
<feature type="domain" description="Fungal lipase-type" evidence="16">
    <location>
        <begin position="788"/>
        <end position="874"/>
    </location>
</feature>
<dbReference type="Pfam" id="PF01764">
    <property type="entry name" value="Lipase_3"/>
    <property type="match status" value="1"/>
</dbReference>
<evidence type="ECO:0000313" key="17">
    <source>
        <dbReference type="EMBL" id="POY70416.1"/>
    </source>
</evidence>
<feature type="compositionally biased region" description="Basic and acidic residues" evidence="15">
    <location>
        <begin position="274"/>
        <end position="284"/>
    </location>
</feature>
<keyword evidence="3" id="KW-1003">Cell membrane</keyword>